<dbReference type="NCBIfam" id="TIGR00678">
    <property type="entry name" value="holB"/>
    <property type="match status" value="1"/>
</dbReference>
<name>A0A451D4P4_9GAMM</name>
<dbReference type="InterPro" id="IPR015199">
    <property type="entry name" value="DNA_pol_III_delta_C"/>
</dbReference>
<dbReference type="GO" id="GO:0003677">
    <property type="term" value="F:DNA binding"/>
    <property type="evidence" value="ECO:0007669"/>
    <property type="project" value="InterPro"/>
</dbReference>
<dbReference type="EMBL" id="LR217705">
    <property type="protein sequence ID" value="VFP80688.1"/>
    <property type="molecule type" value="Genomic_DNA"/>
</dbReference>
<evidence type="ECO:0000256" key="9">
    <source>
        <dbReference type="ARBA" id="ARBA00049244"/>
    </source>
</evidence>
<dbReference type="SUPFAM" id="SSF48019">
    <property type="entry name" value="post-AAA+ oligomerization domain-like"/>
    <property type="match status" value="1"/>
</dbReference>
<proteinExistence type="predicted"/>
<dbReference type="Proteomes" id="UP000294338">
    <property type="component" value="Chromosome 1"/>
</dbReference>
<evidence type="ECO:0000256" key="2">
    <source>
        <dbReference type="ARBA" id="ARBA00014363"/>
    </source>
</evidence>
<dbReference type="InterPro" id="IPR004622">
    <property type="entry name" value="DNA_pol_HolB"/>
</dbReference>
<dbReference type="Gene3D" id="3.40.50.300">
    <property type="entry name" value="P-loop containing nucleotide triphosphate hydrolases"/>
    <property type="match status" value="1"/>
</dbReference>
<comment type="catalytic activity">
    <reaction evidence="9">
        <text>DNA(n) + a 2'-deoxyribonucleoside 5'-triphosphate = DNA(n+1) + diphosphate</text>
        <dbReference type="Rhea" id="RHEA:22508"/>
        <dbReference type="Rhea" id="RHEA-COMP:17339"/>
        <dbReference type="Rhea" id="RHEA-COMP:17340"/>
        <dbReference type="ChEBI" id="CHEBI:33019"/>
        <dbReference type="ChEBI" id="CHEBI:61560"/>
        <dbReference type="ChEBI" id="CHEBI:173112"/>
        <dbReference type="EC" id="2.7.7.7"/>
    </reaction>
</comment>
<dbReference type="InterPro" id="IPR027417">
    <property type="entry name" value="P-loop_NTPase"/>
</dbReference>
<dbReference type="InterPro" id="IPR050238">
    <property type="entry name" value="DNA_Rep/Repair_Clamp_Loader"/>
</dbReference>
<dbReference type="Pfam" id="PF13177">
    <property type="entry name" value="DNA_pol3_delta2"/>
    <property type="match status" value="1"/>
</dbReference>
<evidence type="ECO:0000259" key="10">
    <source>
        <dbReference type="Pfam" id="PF09115"/>
    </source>
</evidence>
<dbReference type="GO" id="GO:0009360">
    <property type="term" value="C:DNA polymerase III complex"/>
    <property type="evidence" value="ECO:0007669"/>
    <property type="project" value="InterPro"/>
</dbReference>
<keyword evidence="3 12" id="KW-0808">Transferase</keyword>
<evidence type="ECO:0000256" key="3">
    <source>
        <dbReference type="ARBA" id="ARBA00022679"/>
    </source>
</evidence>
<dbReference type="EC" id="2.7.7.7" evidence="1"/>
<feature type="domain" description="DNA polymerase III subunit delta' AAA+ ATPase lid" evidence="11">
    <location>
        <begin position="167"/>
        <end position="205"/>
    </location>
</feature>
<dbReference type="Pfam" id="PF09115">
    <property type="entry name" value="DNApol3-delta_C"/>
    <property type="match status" value="1"/>
</dbReference>
<dbReference type="InterPro" id="IPR048731">
    <property type="entry name" value="HolB_lid-gammaproteobact"/>
</dbReference>
<evidence type="ECO:0000259" key="11">
    <source>
        <dbReference type="Pfam" id="PF21500"/>
    </source>
</evidence>
<dbReference type="InterPro" id="IPR008921">
    <property type="entry name" value="DNA_pol3_clamp-load_cplx_C"/>
</dbReference>
<keyword evidence="4 12" id="KW-0548">Nucleotidyltransferase</keyword>
<keyword evidence="6" id="KW-0239">DNA-directed DNA polymerase</keyword>
<dbReference type="Pfam" id="PF21500">
    <property type="entry name" value="HolB_lid"/>
    <property type="match status" value="1"/>
</dbReference>
<organism evidence="12 13">
    <name type="scientific">Candidatus Erwinia haradaeae</name>
    <dbReference type="NCBI Taxonomy" id="1922217"/>
    <lineage>
        <taxon>Bacteria</taxon>
        <taxon>Pseudomonadati</taxon>
        <taxon>Pseudomonadota</taxon>
        <taxon>Gammaproteobacteria</taxon>
        <taxon>Enterobacterales</taxon>
        <taxon>Erwiniaceae</taxon>
        <taxon>Erwinia</taxon>
    </lineage>
</organism>
<dbReference type="RefSeq" id="WP_197095415.1">
    <property type="nucleotide sequence ID" value="NZ_LR217705.1"/>
</dbReference>
<accession>A0A451D4P4</accession>
<evidence type="ECO:0000256" key="1">
    <source>
        <dbReference type="ARBA" id="ARBA00012417"/>
    </source>
</evidence>
<dbReference type="AlphaFoldDB" id="A0A451D4P4"/>
<evidence type="ECO:0000256" key="6">
    <source>
        <dbReference type="ARBA" id="ARBA00022932"/>
    </source>
</evidence>
<dbReference type="Gene3D" id="1.20.272.10">
    <property type="match status" value="1"/>
</dbReference>
<feature type="domain" description="DNA polymerase III delta subunit C-terminal" evidence="10">
    <location>
        <begin position="210"/>
        <end position="320"/>
    </location>
</feature>
<dbReference type="SUPFAM" id="SSF52540">
    <property type="entry name" value="P-loop containing nucleoside triphosphate hydrolases"/>
    <property type="match status" value="1"/>
</dbReference>
<evidence type="ECO:0000313" key="13">
    <source>
        <dbReference type="Proteomes" id="UP000294338"/>
    </source>
</evidence>
<evidence type="ECO:0000256" key="7">
    <source>
        <dbReference type="ARBA" id="ARBA00026073"/>
    </source>
</evidence>
<reference evidence="12 13" key="1">
    <citation type="submission" date="2019-02" db="EMBL/GenBank/DDBJ databases">
        <authorList>
            <person name="Manzano-Marin A."/>
            <person name="Manzano-Marin A."/>
        </authorList>
    </citation>
    <scope>NUCLEOTIDE SEQUENCE [LARGE SCALE GENOMIC DNA]</scope>
    <source>
        <strain evidence="12 13">ErCisplendens/pseudotsugae</strain>
    </source>
</reference>
<dbReference type="PANTHER" id="PTHR11669:SF8">
    <property type="entry name" value="DNA POLYMERASE III SUBUNIT DELTA"/>
    <property type="match status" value="1"/>
</dbReference>
<comment type="subunit">
    <text evidence="7">DNA polymerase III contains a core (composed of alpha, epsilon and theta chains) that associates with a tau subunit. This core dimerizes to form the POLIII' complex. PolIII' associates with the gamma complex (composed of gamma, delta, delta', psi and chi chains) and with the beta chain to form the complete DNA polymerase III complex.</text>
</comment>
<comment type="function">
    <text evidence="8">DNA polymerase III is a complex, multichain enzyme responsible for most of the replicative synthesis in bacteria. This DNA polymerase also exhibits 3' to 5' exonuclease activity.</text>
</comment>
<sequence length="328" mass="37933">MYWYPWLNNSYRQILTQYILNRGHHALLIQSLPGMGSKSLVRAIERWLMCKKPQETKSCGKCHSCRLMISGNHPDLYHLESEKGQNTIGIDSVRKIKEKLYHHASLGGAKVCCLLEAHQLTDSAANALLKVIEEPPANTWFFLYLRESEYLLDTLRSRCIVWKLPIPDKELSLIWLHHHHPSDIQKHNIALRLSFGAPVSALELLSESCWKHRLQICNAFFKAIDGDILSLLPILHQNNTIRCIEWLCSLLIDAAKWTQGAMQFISNLDQTSLVINISKWLPMNILNDSMRQWMICRYRLLTISGVNCELLLTEQLLQWEYDISSCKD</sequence>
<dbReference type="GO" id="GO:0006261">
    <property type="term" value="P:DNA-templated DNA replication"/>
    <property type="evidence" value="ECO:0007669"/>
    <property type="project" value="TreeGrafter"/>
</dbReference>
<dbReference type="GO" id="GO:0008408">
    <property type="term" value="F:3'-5' exonuclease activity"/>
    <property type="evidence" value="ECO:0007669"/>
    <property type="project" value="InterPro"/>
</dbReference>
<evidence type="ECO:0000256" key="8">
    <source>
        <dbReference type="ARBA" id="ARBA00037724"/>
    </source>
</evidence>
<dbReference type="PANTHER" id="PTHR11669">
    <property type="entry name" value="REPLICATION FACTOR C / DNA POLYMERASE III GAMMA-TAU SUBUNIT"/>
    <property type="match status" value="1"/>
</dbReference>
<evidence type="ECO:0000256" key="5">
    <source>
        <dbReference type="ARBA" id="ARBA00022705"/>
    </source>
</evidence>
<gene>
    <name evidence="12" type="primary">holB</name>
    <name evidence="12" type="ORF">ERCISPPS3390_571</name>
</gene>
<protein>
    <recommendedName>
        <fullName evidence="2">DNA polymerase III subunit delta'</fullName>
        <ecNumber evidence="1">2.7.7.7</ecNumber>
    </recommendedName>
</protein>
<evidence type="ECO:0000256" key="4">
    <source>
        <dbReference type="ARBA" id="ARBA00022695"/>
    </source>
</evidence>
<dbReference type="GO" id="GO:0003887">
    <property type="term" value="F:DNA-directed DNA polymerase activity"/>
    <property type="evidence" value="ECO:0007669"/>
    <property type="project" value="UniProtKB-KW"/>
</dbReference>
<evidence type="ECO:0000313" key="12">
    <source>
        <dbReference type="EMBL" id="VFP80688.1"/>
    </source>
</evidence>
<keyword evidence="5" id="KW-0235">DNA replication</keyword>